<protein>
    <submittedName>
        <fullName evidence="1">Uncharacterized protein</fullName>
    </submittedName>
</protein>
<evidence type="ECO:0000313" key="1">
    <source>
        <dbReference type="EMBL" id="MBA8876643.1"/>
    </source>
</evidence>
<comment type="caution">
    <text evidence="1">The sequence shown here is derived from an EMBL/GenBank/DDBJ whole genome shotgun (WGS) entry which is preliminary data.</text>
</comment>
<reference evidence="1 2" key="1">
    <citation type="submission" date="2020-07" db="EMBL/GenBank/DDBJ databases">
        <title>Genomic Encyclopedia of Type Strains, Phase IV (KMG-V): Genome sequencing to study the core and pangenomes of soil and plant-associated prokaryotes.</title>
        <authorList>
            <person name="Whitman W."/>
        </authorList>
    </citation>
    <scope>NUCLEOTIDE SEQUENCE [LARGE SCALE GENOMIC DNA]</scope>
    <source>
        <strain evidence="1 2">AN3</strain>
    </source>
</reference>
<proteinExistence type="predicted"/>
<organism evidence="1 2">
    <name type="scientific">Phyllobacterium myrsinacearum</name>
    <dbReference type="NCBI Taxonomy" id="28101"/>
    <lineage>
        <taxon>Bacteria</taxon>
        <taxon>Pseudomonadati</taxon>
        <taxon>Pseudomonadota</taxon>
        <taxon>Alphaproteobacteria</taxon>
        <taxon>Hyphomicrobiales</taxon>
        <taxon>Phyllobacteriaceae</taxon>
        <taxon>Phyllobacterium</taxon>
    </lineage>
</organism>
<dbReference type="AlphaFoldDB" id="A0A839E9V9"/>
<dbReference type="RefSeq" id="WP_182547418.1">
    <property type="nucleotide sequence ID" value="NZ_JACGXN010000001.1"/>
</dbReference>
<keyword evidence="2" id="KW-1185">Reference proteome</keyword>
<dbReference type="EMBL" id="JACGXN010000001">
    <property type="protein sequence ID" value="MBA8876643.1"/>
    <property type="molecule type" value="Genomic_DNA"/>
</dbReference>
<sequence>MIDQKFKKLLPVPVAAIVLLAWGMPAQAISLKECSVKYKAAQAAGSVKTWNEYRKEECAKAISATAAPDGAASGKKVEVAPQGTQTALAKSLVFPSVVSSKFAAEKPAKARMHTCLEQYHINKDNNALGGMRWIEKGGGYYKLCNDKLKGTT</sequence>
<evidence type="ECO:0000313" key="2">
    <source>
        <dbReference type="Proteomes" id="UP000549052"/>
    </source>
</evidence>
<accession>A0A839E9V9</accession>
<gene>
    <name evidence="1" type="ORF">FHW16_000325</name>
</gene>
<name>A0A839E9V9_9HYPH</name>
<dbReference type="Proteomes" id="UP000549052">
    <property type="component" value="Unassembled WGS sequence"/>
</dbReference>